<dbReference type="InterPro" id="IPR021130">
    <property type="entry name" value="PRib-ATP_PPHydrolase-like"/>
</dbReference>
<dbReference type="CDD" id="cd11532">
    <property type="entry name" value="NTP-PPase_COG4997"/>
    <property type="match status" value="1"/>
</dbReference>
<accession>A0AAJ2NKU5</accession>
<proteinExistence type="predicted"/>
<evidence type="ECO:0000256" key="1">
    <source>
        <dbReference type="SAM" id="Coils"/>
    </source>
</evidence>
<dbReference type="SUPFAM" id="SSF101386">
    <property type="entry name" value="all-alpha NTP pyrophosphatases"/>
    <property type="match status" value="1"/>
</dbReference>
<dbReference type="InterPro" id="IPR038735">
    <property type="entry name" value="MSMEG_1276-like_NTP-PPase_dom"/>
</dbReference>
<dbReference type="AlphaFoldDB" id="A0AAJ2NKU5"/>
<comment type="caution">
    <text evidence="2">The sequence shown here is derived from an EMBL/GenBank/DDBJ whole genome shotgun (WGS) entry which is preliminary data.</text>
</comment>
<evidence type="ECO:0000313" key="2">
    <source>
        <dbReference type="EMBL" id="MDV2884676.1"/>
    </source>
</evidence>
<evidence type="ECO:0000313" key="3">
    <source>
        <dbReference type="Proteomes" id="UP001285636"/>
    </source>
</evidence>
<feature type="coiled-coil region" evidence="1">
    <location>
        <begin position="27"/>
        <end position="54"/>
    </location>
</feature>
<protein>
    <submittedName>
        <fullName evidence="2">Nucleoside triphosphate pyrophosphohydrolase</fullName>
    </submittedName>
</protein>
<sequence>MPTYHKLIRDRIPQIIEKSGKSYRTEILNAERYEQELRLKLQEEMNEVLNARSRVEILGELADLVEVIHAFGDLYQLSPKEIEAQRQLKFEERGGFEKRIYLVDVED</sequence>
<keyword evidence="1" id="KW-0175">Coiled coil</keyword>
<gene>
    <name evidence="2" type="ORF">RYX45_05765</name>
</gene>
<name>A0AAJ2NKU5_ALKPS</name>
<dbReference type="Proteomes" id="UP001285636">
    <property type="component" value="Unassembled WGS sequence"/>
</dbReference>
<organism evidence="2 3">
    <name type="scientific">Alkalihalophilus pseudofirmus</name>
    <name type="common">Bacillus pseudofirmus</name>
    <dbReference type="NCBI Taxonomy" id="79885"/>
    <lineage>
        <taxon>Bacteria</taxon>
        <taxon>Bacillati</taxon>
        <taxon>Bacillota</taxon>
        <taxon>Bacilli</taxon>
        <taxon>Bacillales</taxon>
        <taxon>Bacillaceae</taxon>
        <taxon>Alkalihalophilus</taxon>
    </lineage>
</organism>
<dbReference type="RefSeq" id="WP_251189567.1">
    <property type="nucleotide sequence ID" value="NZ_CP144224.1"/>
</dbReference>
<reference evidence="2" key="1">
    <citation type="submission" date="2023-10" db="EMBL/GenBank/DDBJ databases">
        <title>Screening of Alkalihalophilus pseudofirmusBZ-TG-HK211 and Its Alleviation of Salt Stress on Rapeseed Growth.</title>
        <authorList>
            <person name="Zhao B."/>
            <person name="Guo T."/>
        </authorList>
    </citation>
    <scope>NUCLEOTIDE SEQUENCE</scope>
    <source>
        <strain evidence="2">BZ-TG-HK211</strain>
    </source>
</reference>
<dbReference type="EMBL" id="JAWJAY010000001">
    <property type="protein sequence ID" value="MDV2884676.1"/>
    <property type="molecule type" value="Genomic_DNA"/>
</dbReference>
<dbReference type="Pfam" id="PF01503">
    <property type="entry name" value="PRA-PH"/>
    <property type="match status" value="1"/>
</dbReference>